<dbReference type="PANTHER" id="PTHR43611:SF3">
    <property type="entry name" value="FLAVIN MONONUCLEOTIDE HYDROLASE 1, CHLOROPLATIC"/>
    <property type="match status" value="1"/>
</dbReference>
<dbReference type="AlphaFoldDB" id="A0A844FRL9"/>
<dbReference type="InterPro" id="IPR023198">
    <property type="entry name" value="PGP-like_dom2"/>
</dbReference>
<dbReference type="InterPro" id="IPR006439">
    <property type="entry name" value="HAD-SF_hydro_IA"/>
</dbReference>
<dbReference type="Pfam" id="PF00702">
    <property type="entry name" value="Hydrolase"/>
    <property type="match status" value="1"/>
</dbReference>
<gene>
    <name evidence="1" type="ORF">FYJ79_02995</name>
</gene>
<comment type="caution">
    <text evidence="1">The sequence shown here is derived from an EMBL/GenBank/DDBJ whole genome shotgun (WGS) entry which is preliminary data.</text>
</comment>
<dbReference type="InterPro" id="IPR036412">
    <property type="entry name" value="HAD-like_sf"/>
</dbReference>
<dbReference type="SUPFAM" id="SSF56784">
    <property type="entry name" value="HAD-like"/>
    <property type="match status" value="1"/>
</dbReference>
<dbReference type="InterPro" id="IPR023214">
    <property type="entry name" value="HAD_sf"/>
</dbReference>
<evidence type="ECO:0000313" key="1">
    <source>
        <dbReference type="EMBL" id="MST88557.1"/>
    </source>
</evidence>
<dbReference type="SFLD" id="SFLDS00003">
    <property type="entry name" value="Haloacid_Dehalogenase"/>
    <property type="match status" value="1"/>
</dbReference>
<dbReference type="Gene3D" id="1.10.150.240">
    <property type="entry name" value="Putative phosphatase, domain 2"/>
    <property type="match status" value="1"/>
</dbReference>
<protein>
    <submittedName>
        <fullName evidence="1">HAD family phosphatase</fullName>
    </submittedName>
</protein>
<organism evidence="1 2">
    <name type="scientific">Sharpea porci</name>
    <dbReference type="NCBI Taxonomy" id="2652286"/>
    <lineage>
        <taxon>Bacteria</taxon>
        <taxon>Bacillati</taxon>
        <taxon>Bacillota</taxon>
        <taxon>Erysipelotrichia</taxon>
        <taxon>Erysipelotrichales</taxon>
        <taxon>Coprobacillaceae</taxon>
        <taxon>Sharpea</taxon>
    </lineage>
</organism>
<reference evidence="1 2" key="1">
    <citation type="submission" date="2019-08" db="EMBL/GenBank/DDBJ databases">
        <title>In-depth cultivation of the pig gut microbiome towards novel bacterial diversity and tailored functional studies.</title>
        <authorList>
            <person name="Wylensek D."/>
            <person name="Hitch T.C.A."/>
            <person name="Clavel T."/>
        </authorList>
    </citation>
    <scope>NUCLEOTIDE SEQUENCE [LARGE SCALE GENOMIC DNA]</scope>
    <source>
        <strain evidence="1 2">CA-Schmier-601-WT-3</strain>
    </source>
</reference>
<sequence length="199" mass="23393">MYFVFDIGNVLFSWNPDFFLARYFPDDVKRFKDMVFLGEEWRRLDLGEIGLQDVQTLLLERYPSDREAIYFIFDHFQDEMMQPINDSIQAVKALKKKGYKLYLLSNLNQDRYIQRYQQEPEIFSLFDGATLSGGAHELKPDASLYLKFFQQFHLDPLDGLLIDDSLANIETAQRLGMKTILSQPQQNLIERLKTMGIDL</sequence>
<dbReference type="PANTHER" id="PTHR43611">
    <property type="entry name" value="ALPHA-D-GLUCOSE 1-PHOSPHATE PHOSPHATASE"/>
    <property type="match status" value="1"/>
</dbReference>
<keyword evidence="2" id="KW-1185">Reference proteome</keyword>
<dbReference type="NCBIfam" id="TIGR01509">
    <property type="entry name" value="HAD-SF-IA-v3"/>
    <property type="match status" value="1"/>
</dbReference>
<evidence type="ECO:0000313" key="2">
    <source>
        <dbReference type="Proteomes" id="UP000442619"/>
    </source>
</evidence>
<name>A0A844FRL9_9FIRM</name>
<dbReference type="Gene3D" id="3.40.50.1000">
    <property type="entry name" value="HAD superfamily/HAD-like"/>
    <property type="match status" value="1"/>
</dbReference>
<dbReference type="EMBL" id="VUNM01000003">
    <property type="protein sequence ID" value="MST88557.1"/>
    <property type="molecule type" value="Genomic_DNA"/>
</dbReference>
<dbReference type="CDD" id="cd02603">
    <property type="entry name" value="HAD_sEH-N_like"/>
    <property type="match status" value="1"/>
</dbReference>
<proteinExistence type="predicted"/>
<dbReference type="RefSeq" id="WP_154514488.1">
    <property type="nucleotide sequence ID" value="NZ_VUNM01000003.1"/>
</dbReference>
<dbReference type="SFLD" id="SFLDG01129">
    <property type="entry name" value="C1.5:_HAD__Beta-PGM__Phosphata"/>
    <property type="match status" value="1"/>
</dbReference>
<dbReference type="Proteomes" id="UP000442619">
    <property type="component" value="Unassembled WGS sequence"/>
</dbReference>
<accession>A0A844FRL9</accession>